<feature type="domain" description="RecX third three-helical" evidence="6">
    <location>
        <begin position="274"/>
        <end position="317"/>
    </location>
</feature>
<dbReference type="PANTHER" id="PTHR33602">
    <property type="entry name" value="REGULATORY PROTEIN RECX FAMILY PROTEIN"/>
    <property type="match status" value="1"/>
</dbReference>
<dbReference type="Proteomes" id="UP001604277">
    <property type="component" value="Unassembled WGS sequence"/>
</dbReference>
<evidence type="ECO:0000259" key="6">
    <source>
        <dbReference type="Pfam" id="PF21981"/>
    </source>
</evidence>
<dbReference type="Pfam" id="PF02631">
    <property type="entry name" value="RecX_HTH2"/>
    <property type="match status" value="1"/>
</dbReference>
<comment type="caution">
    <text evidence="7">The sequence shown here is derived from an EMBL/GenBank/DDBJ whole genome shotgun (WGS) entry which is preliminary data.</text>
</comment>
<evidence type="ECO:0000259" key="5">
    <source>
        <dbReference type="Pfam" id="PF02631"/>
    </source>
</evidence>
<dbReference type="InterPro" id="IPR036388">
    <property type="entry name" value="WH-like_DNA-bd_sf"/>
</dbReference>
<keyword evidence="8" id="KW-1185">Reference proteome</keyword>
<dbReference type="InterPro" id="IPR003783">
    <property type="entry name" value="Regulatory_RecX"/>
</dbReference>
<dbReference type="Pfam" id="PF21981">
    <property type="entry name" value="RecX_HTH3"/>
    <property type="match status" value="1"/>
</dbReference>
<organism evidence="7 8">
    <name type="scientific">Forsythia ovata</name>
    <dbReference type="NCBI Taxonomy" id="205694"/>
    <lineage>
        <taxon>Eukaryota</taxon>
        <taxon>Viridiplantae</taxon>
        <taxon>Streptophyta</taxon>
        <taxon>Embryophyta</taxon>
        <taxon>Tracheophyta</taxon>
        <taxon>Spermatophyta</taxon>
        <taxon>Magnoliopsida</taxon>
        <taxon>eudicotyledons</taxon>
        <taxon>Gunneridae</taxon>
        <taxon>Pentapetalae</taxon>
        <taxon>asterids</taxon>
        <taxon>lamiids</taxon>
        <taxon>Lamiales</taxon>
        <taxon>Oleaceae</taxon>
        <taxon>Forsythieae</taxon>
        <taxon>Forsythia</taxon>
    </lineage>
</organism>
<evidence type="ECO:0000256" key="1">
    <source>
        <dbReference type="ARBA" id="ARBA00004496"/>
    </source>
</evidence>
<proteinExistence type="inferred from homology"/>
<dbReference type="HAMAP" id="MF_01114">
    <property type="entry name" value="RecX"/>
    <property type="match status" value="1"/>
</dbReference>
<evidence type="ECO:0000313" key="7">
    <source>
        <dbReference type="EMBL" id="KAL2483683.1"/>
    </source>
</evidence>
<dbReference type="PANTHER" id="PTHR33602:SF1">
    <property type="entry name" value="REGULATORY PROTEIN RECX FAMILY PROTEIN"/>
    <property type="match status" value="1"/>
</dbReference>
<dbReference type="InterPro" id="IPR053925">
    <property type="entry name" value="RecX_HTH_3rd"/>
</dbReference>
<evidence type="ECO:0000313" key="8">
    <source>
        <dbReference type="Proteomes" id="UP001604277"/>
    </source>
</evidence>
<protein>
    <recommendedName>
        <fullName evidence="3">Regulatory protein RecX</fullName>
    </recommendedName>
</protein>
<dbReference type="InterPro" id="IPR053924">
    <property type="entry name" value="RecX_HTH_2nd"/>
</dbReference>
<dbReference type="GO" id="GO:0005737">
    <property type="term" value="C:cytoplasm"/>
    <property type="evidence" value="ECO:0007669"/>
    <property type="project" value="UniProtKB-SubCell"/>
</dbReference>
<dbReference type="AlphaFoldDB" id="A0ABD1R7A4"/>
<evidence type="ECO:0000256" key="2">
    <source>
        <dbReference type="ARBA" id="ARBA00009695"/>
    </source>
</evidence>
<dbReference type="EMBL" id="JBFOLJ010000013">
    <property type="protein sequence ID" value="KAL2483683.1"/>
    <property type="molecule type" value="Genomic_DNA"/>
</dbReference>
<name>A0ABD1R7A4_9LAMI</name>
<accession>A0ABD1R7A4</accession>
<reference evidence="8" key="1">
    <citation type="submission" date="2024-07" db="EMBL/GenBank/DDBJ databases">
        <title>Two chromosome-level genome assemblies of Korean endemic species Abeliophyllum distichum and Forsythia ovata (Oleaceae).</title>
        <authorList>
            <person name="Jang H."/>
        </authorList>
    </citation>
    <scope>NUCLEOTIDE SEQUENCE [LARGE SCALE GENOMIC DNA]</scope>
</reference>
<comment type="similarity">
    <text evidence="2">Belongs to the RecX family.</text>
</comment>
<evidence type="ECO:0000256" key="3">
    <source>
        <dbReference type="ARBA" id="ARBA00018111"/>
    </source>
</evidence>
<dbReference type="Gene3D" id="1.10.10.10">
    <property type="entry name" value="Winged helix-like DNA-binding domain superfamily/Winged helix DNA-binding domain"/>
    <property type="match status" value="3"/>
</dbReference>
<feature type="domain" description="RecX second three-helical" evidence="5">
    <location>
        <begin position="208"/>
        <end position="248"/>
    </location>
</feature>
<comment type="subcellular location">
    <subcellularLocation>
        <location evidence="1">Cytoplasm</location>
    </subcellularLocation>
</comment>
<gene>
    <name evidence="7" type="ORF">Fot_45127</name>
</gene>
<evidence type="ECO:0000256" key="4">
    <source>
        <dbReference type="ARBA" id="ARBA00022490"/>
    </source>
</evidence>
<sequence length="326" mass="37224">MAIFPGSFICKTAIQHQYRVFLIPWVKRNSSLNCSNGRDYSASVPVRYVPKKSSKCKDSNATSLLAKHLEDREKHNTSSELNVQTVEFSNNSHLSFVLNPKTLDHDPMPIEDEEEIEGNFGDLDCEFMEEPLEVAEEFEVNHGKDPGQKCRGIQASKSKQEVEKLAIELLATRAFTAMEMKKKLLGKRFPLDSVDSVITDFQSRGLLDDCLYAETFSRSRWSSSSWGPRRIKQALLKKGVNEIDAQKAIKLVFEDGESGGDQDSRIGISKASIDRLFDQASKQWFRSRDVPLETRKSRIVRWLQYRGFNWNVVAFVLKKLESEYPS</sequence>
<keyword evidence="4" id="KW-0963">Cytoplasm</keyword>